<proteinExistence type="predicted"/>
<sequence>MPFAQRHQRLGGLQQTPLHAADAGAEKNLVVKCEEDIHGLGAATSGRPHQSETDVVQAVFGAPVVAFAGARIQSFAAPTAAAHHPAGTALRADRVVAWTVEIVVRGEAIPGPLPDIAQGIVKAPIVGSEAARRRAHQIAVITGVIGAGTAFERSGGGRVADVGVAAHQLFGLAPVAHTLAASARGVLPLRLGRQVEAPRMQGVEPLGVVHRVQPGEHHRRVLIAVQGEAFGAAAVMLGAPQAKLRVAHLQGGDPERVQTHLVGGAFVIGFAQIIAHGEAAGGGFDEGEAGGGLGPAVGRVLPRQHPLFSGLLLDLLCWRRLAGEQIDLWVAQSASGQQDEPGDGGDEAKRRAARGVGGCPRQSALTHGLSRSSRGEDGAAPKQTRNSLY</sequence>
<evidence type="ECO:0000313" key="2">
    <source>
        <dbReference type="EMBL" id="OSM07119.1"/>
    </source>
</evidence>
<feature type="region of interest" description="Disordered" evidence="1">
    <location>
        <begin position="333"/>
        <end position="389"/>
    </location>
</feature>
<comment type="caution">
    <text evidence="2">The sequence shown here is derived from an EMBL/GenBank/DDBJ whole genome shotgun (WGS) entry which is preliminary data.</text>
</comment>
<name>A0A1Y2K925_9PROT</name>
<evidence type="ECO:0000256" key="1">
    <source>
        <dbReference type="SAM" id="MobiDB-lite"/>
    </source>
</evidence>
<feature type="compositionally biased region" description="Polar residues" evidence="1">
    <location>
        <begin position="363"/>
        <end position="372"/>
    </location>
</feature>
<dbReference type="STRING" id="1434232.MAIT1_03969"/>
<reference evidence="2 3" key="1">
    <citation type="journal article" date="2016" name="BMC Genomics">
        <title>Combined genomic and structural analyses of a cultured magnetotactic bacterium reveals its niche adaptation to a dynamic environment.</title>
        <authorList>
            <person name="Araujo A.C."/>
            <person name="Morillo V."/>
            <person name="Cypriano J."/>
            <person name="Teixeira L.C."/>
            <person name="Leao P."/>
            <person name="Lyra S."/>
            <person name="Almeida L.G."/>
            <person name="Bazylinski D.A."/>
            <person name="Vasconcellos A.T."/>
            <person name="Abreu F."/>
            <person name="Lins U."/>
        </authorList>
    </citation>
    <scope>NUCLEOTIDE SEQUENCE [LARGE SCALE GENOMIC DNA]</scope>
    <source>
        <strain evidence="2 3">IT-1</strain>
    </source>
</reference>
<dbReference type="Proteomes" id="UP000194003">
    <property type="component" value="Unassembled WGS sequence"/>
</dbReference>
<dbReference type="AlphaFoldDB" id="A0A1Y2K925"/>
<evidence type="ECO:0000313" key="3">
    <source>
        <dbReference type="Proteomes" id="UP000194003"/>
    </source>
</evidence>
<protein>
    <submittedName>
        <fullName evidence="2">Uncharacterized protein</fullName>
    </submittedName>
</protein>
<keyword evidence="3" id="KW-1185">Reference proteome</keyword>
<dbReference type="EMBL" id="LVJN01000015">
    <property type="protein sequence ID" value="OSM07119.1"/>
    <property type="molecule type" value="Genomic_DNA"/>
</dbReference>
<organism evidence="2 3">
    <name type="scientific">Magnetofaba australis IT-1</name>
    <dbReference type="NCBI Taxonomy" id="1434232"/>
    <lineage>
        <taxon>Bacteria</taxon>
        <taxon>Pseudomonadati</taxon>
        <taxon>Pseudomonadota</taxon>
        <taxon>Magnetococcia</taxon>
        <taxon>Magnetococcales</taxon>
        <taxon>Magnetococcaceae</taxon>
        <taxon>Magnetofaba</taxon>
    </lineage>
</organism>
<accession>A0A1Y2K925</accession>
<gene>
    <name evidence="2" type="ORF">MAIT1_03969</name>
</gene>